<feature type="region of interest" description="Disordered" evidence="1">
    <location>
        <begin position="59"/>
        <end position="109"/>
    </location>
</feature>
<sequence length="109" mass="11946">MQYNSVPTFTSFALLRVLPIDHKLKLLSSLFKPSHSFPFKAEHPPPPYSYPQPHLLLDLSHSPTPESTPDISYYTDGSKTSSGVGSGIFRSSSLPSTPCLESSLSLSKH</sequence>
<accession>A0ABY6L9F4</accession>
<protein>
    <submittedName>
        <fullName evidence="2">Uncharacterized protein</fullName>
    </submittedName>
</protein>
<reference evidence="2 3" key="1">
    <citation type="submission" date="2022-01" db="EMBL/GenBank/DDBJ databases">
        <title>A chromosomal length assembly of Cordylochernes scorpioides.</title>
        <authorList>
            <person name="Zeh D."/>
            <person name="Zeh J."/>
        </authorList>
    </citation>
    <scope>NUCLEOTIDE SEQUENCE [LARGE SCALE GENOMIC DNA]</scope>
    <source>
        <strain evidence="2">IN4F17</strain>
        <tissue evidence="2">Whole Body</tissue>
    </source>
</reference>
<keyword evidence="3" id="KW-1185">Reference proteome</keyword>
<gene>
    <name evidence="2" type="ORF">LAZ67_13002562</name>
</gene>
<name>A0ABY6L9F4_9ARAC</name>
<dbReference type="EMBL" id="CP092875">
    <property type="protein sequence ID" value="UYV76110.1"/>
    <property type="molecule type" value="Genomic_DNA"/>
</dbReference>
<evidence type="ECO:0000313" key="3">
    <source>
        <dbReference type="Proteomes" id="UP001235939"/>
    </source>
</evidence>
<dbReference type="Proteomes" id="UP001235939">
    <property type="component" value="Chromosome 13"/>
</dbReference>
<feature type="compositionally biased region" description="Polar residues" evidence="1">
    <location>
        <begin position="61"/>
        <end position="109"/>
    </location>
</feature>
<proteinExistence type="predicted"/>
<organism evidence="2 3">
    <name type="scientific">Cordylochernes scorpioides</name>
    <dbReference type="NCBI Taxonomy" id="51811"/>
    <lineage>
        <taxon>Eukaryota</taxon>
        <taxon>Metazoa</taxon>
        <taxon>Ecdysozoa</taxon>
        <taxon>Arthropoda</taxon>
        <taxon>Chelicerata</taxon>
        <taxon>Arachnida</taxon>
        <taxon>Pseudoscorpiones</taxon>
        <taxon>Cheliferoidea</taxon>
        <taxon>Chernetidae</taxon>
        <taxon>Cordylochernes</taxon>
    </lineage>
</organism>
<evidence type="ECO:0000256" key="1">
    <source>
        <dbReference type="SAM" id="MobiDB-lite"/>
    </source>
</evidence>
<evidence type="ECO:0000313" key="2">
    <source>
        <dbReference type="EMBL" id="UYV76110.1"/>
    </source>
</evidence>